<keyword evidence="9" id="KW-1015">Disulfide bond</keyword>
<evidence type="ECO:0000256" key="18">
    <source>
        <dbReference type="ARBA" id="ARBA00048927"/>
    </source>
</evidence>
<reference evidence="23 24" key="1">
    <citation type="submission" date="2024-09" db="EMBL/GenBank/DDBJ databases">
        <title>A chromosome-level genome assembly of Gray's grenadier anchovy, Coilia grayii.</title>
        <authorList>
            <person name="Fu Z."/>
        </authorList>
    </citation>
    <scope>NUCLEOTIDE SEQUENCE [LARGE SCALE GENOMIC DNA]</scope>
    <source>
        <strain evidence="23">G4</strain>
        <tissue evidence="23">Muscle</tissue>
    </source>
</reference>
<comment type="subcellular location">
    <subcellularLocation>
        <location evidence="1">Golgi apparatus membrane</location>
        <topology evidence="1">Single-pass type II membrane protein</topology>
    </subcellularLocation>
</comment>
<evidence type="ECO:0000256" key="1">
    <source>
        <dbReference type="ARBA" id="ARBA00004323"/>
    </source>
</evidence>
<comment type="function">
    <text evidence="22">Glycosyltransferase that can synthesize all known mucin beta 6 N-acetylglucosaminides. Mediates core 2 and core 4 O-glycan branching, 2 important steps in mucin-type biosynthesis. Also has I-branching enzyme activity by converting linear into branched poly-N-acetyllactosaminoglycans, leading to introduce the blood group I antigen during embryonic development.</text>
</comment>
<protein>
    <recommendedName>
        <fullName evidence="15">Beta-1,3-galactosyl-O-glycosyl-glycoprotein beta-1,6-N-acetylglucosaminyltransferase 3</fullName>
        <ecNumber evidence="14">2.4.1.102</ecNumber>
        <ecNumber evidence="13">2.4.1.148</ecNumber>
        <ecNumber evidence="12">2.4.1.150</ecNumber>
    </recommendedName>
    <alternativeName>
        <fullName evidence="16">C2GnT-mucin type</fullName>
    </alternativeName>
</protein>
<evidence type="ECO:0000256" key="6">
    <source>
        <dbReference type="ARBA" id="ARBA00022968"/>
    </source>
</evidence>
<evidence type="ECO:0000256" key="4">
    <source>
        <dbReference type="ARBA" id="ARBA00022679"/>
    </source>
</evidence>
<evidence type="ECO:0000256" key="12">
    <source>
        <dbReference type="ARBA" id="ARBA00038907"/>
    </source>
</evidence>
<dbReference type="PANTHER" id="PTHR19297:SF81">
    <property type="entry name" value="BETA-1,3-GALACTOSYL-O-GLYCOSYL-GLYCOPROTEIN BETA-1,6-N-ACETYLGLUCOSAMINYLTRANSFERASE 3"/>
    <property type="match status" value="1"/>
</dbReference>
<dbReference type="GO" id="GO:0003829">
    <property type="term" value="F:beta-1,3-galactosyl-O-glycosyl-glycoprotein beta-1,6-N-acetylglucosaminyltransferase activity"/>
    <property type="evidence" value="ECO:0007669"/>
    <property type="project" value="UniProtKB-EC"/>
</dbReference>
<evidence type="ECO:0000256" key="17">
    <source>
        <dbReference type="ARBA" id="ARBA00047621"/>
    </source>
</evidence>
<evidence type="ECO:0000256" key="10">
    <source>
        <dbReference type="ARBA" id="ARBA00023180"/>
    </source>
</evidence>
<comment type="similarity">
    <text evidence="11">Belongs to the glycosyltransferase 14 family.</text>
</comment>
<keyword evidence="24" id="KW-1185">Reference proteome</keyword>
<evidence type="ECO:0000313" key="24">
    <source>
        <dbReference type="Proteomes" id="UP001591681"/>
    </source>
</evidence>
<evidence type="ECO:0000256" key="5">
    <source>
        <dbReference type="ARBA" id="ARBA00022692"/>
    </source>
</evidence>
<evidence type="ECO:0000256" key="13">
    <source>
        <dbReference type="ARBA" id="ARBA00038912"/>
    </source>
</evidence>
<evidence type="ECO:0000256" key="15">
    <source>
        <dbReference type="ARBA" id="ARBA00039292"/>
    </source>
</evidence>
<comment type="catalytic activity">
    <reaction evidence="18">
        <text>3-O-[N-acetyl-beta-D-glucosaminyl-(1-&gt;3)-N-acetyl-alpha-D-galactosaminyl]-L-seryl-[protein] + UDP-N-acetyl-alpha-D-glucosamine = 3-O-[N-acetyl-beta-D-glucosaminyl-(1-&gt;3)-[N-acetyl-beta-D-glucosaminyl-(1-&gt;6)]-N-acetyl-alpha-D-galactosaminyl]-L-seryl-[protein] + UDP + H(+)</text>
        <dbReference type="Rhea" id="RHEA:56188"/>
        <dbReference type="Rhea" id="RHEA-COMP:11691"/>
        <dbReference type="Rhea" id="RHEA-COMP:14412"/>
        <dbReference type="ChEBI" id="CHEBI:15378"/>
        <dbReference type="ChEBI" id="CHEBI:57705"/>
        <dbReference type="ChEBI" id="CHEBI:58223"/>
        <dbReference type="ChEBI" id="CHEBI:87079"/>
        <dbReference type="ChEBI" id="CHEBI:139581"/>
        <dbReference type="EC" id="2.4.1.148"/>
    </reaction>
</comment>
<dbReference type="EC" id="2.4.1.102" evidence="14"/>
<keyword evidence="7" id="KW-1133">Transmembrane helix</keyword>
<dbReference type="Pfam" id="PF02485">
    <property type="entry name" value="Branch"/>
    <property type="match status" value="1"/>
</dbReference>
<comment type="catalytic activity">
    <reaction evidence="20">
        <text>a 3-O-[N-acetyl-beta-D-glucosaminyl-(1-&gt;3)-N-acetyl-alpha-D-galactosaminyl]-L-threonyl-[protein] + UDP-N-acetyl-alpha-D-glucosamine = 3-O-[N-acetyl-beta-D-glucosaminyl-(1-&gt;3)-[N-acetyl-beta-D-glucosaminyl-(1-&gt;6)]-N-acetyl-alpha-D-galactosaminyl]-L-threonyl-[protein] + UDP + H(+)</text>
        <dbReference type="Rhea" id="RHEA:56192"/>
        <dbReference type="Rhea" id="RHEA-COMP:11692"/>
        <dbReference type="Rhea" id="RHEA-COMP:14413"/>
        <dbReference type="ChEBI" id="CHEBI:15378"/>
        <dbReference type="ChEBI" id="CHEBI:57705"/>
        <dbReference type="ChEBI" id="CHEBI:58223"/>
        <dbReference type="ChEBI" id="CHEBI:87080"/>
        <dbReference type="ChEBI" id="CHEBI:139580"/>
        <dbReference type="EC" id="2.4.1.148"/>
    </reaction>
</comment>
<keyword evidence="8" id="KW-0472">Membrane</keyword>
<comment type="pathway">
    <text evidence="2">Protein modification; protein glycosylation.</text>
</comment>
<evidence type="ECO:0000256" key="9">
    <source>
        <dbReference type="ARBA" id="ARBA00023157"/>
    </source>
</evidence>
<keyword evidence="10" id="KW-0325">Glycoprotein</keyword>
<evidence type="ECO:0000256" key="14">
    <source>
        <dbReference type="ARBA" id="ARBA00038948"/>
    </source>
</evidence>
<comment type="caution">
    <text evidence="23">The sequence shown here is derived from an EMBL/GenBank/DDBJ whole genome shotgun (WGS) entry which is preliminary data.</text>
</comment>
<dbReference type="EC" id="2.4.1.148" evidence="13"/>
<comment type="catalytic activity">
    <reaction evidence="21">
        <text>a 3-O-[beta-D-galactosyl-(1-&gt;3)-N-acetyl-alpha-D-galactosaminyl]-L-seryl-[protein] + UDP-N-acetyl-alpha-D-glucosamine = 3-O-{beta-D-galactosyl-(1-&gt;3)-[N-acetyl-beta-D-glucosaminyl-(1-&gt;6)]-N-acetyl-alpha-D-galactosaminyl}-L-seryl-[protein] + UDP + H(+)</text>
        <dbReference type="Rhea" id="RHEA:56212"/>
        <dbReference type="Rhea" id="RHEA-COMP:13922"/>
        <dbReference type="Rhea" id="RHEA-COMP:14419"/>
        <dbReference type="ChEBI" id="CHEBI:15378"/>
        <dbReference type="ChEBI" id="CHEBI:57705"/>
        <dbReference type="ChEBI" id="CHEBI:58223"/>
        <dbReference type="ChEBI" id="CHEBI:137949"/>
        <dbReference type="ChEBI" id="CHEBI:139605"/>
        <dbReference type="EC" id="2.4.1.102"/>
    </reaction>
</comment>
<evidence type="ECO:0000256" key="2">
    <source>
        <dbReference type="ARBA" id="ARBA00004922"/>
    </source>
</evidence>
<keyword evidence="5" id="KW-0812">Transmembrane</keyword>
<dbReference type="AlphaFoldDB" id="A0ABD1J806"/>
<organism evidence="23 24">
    <name type="scientific">Coilia grayii</name>
    <name type="common">Gray's grenadier anchovy</name>
    <dbReference type="NCBI Taxonomy" id="363190"/>
    <lineage>
        <taxon>Eukaryota</taxon>
        <taxon>Metazoa</taxon>
        <taxon>Chordata</taxon>
        <taxon>Craniata</taxon>
        <taxon>Vertebrata</taxon>
        <taxon>Euteleostomi</taxon>
        <taxon>Actinopterygii</taxon>
        <taxon>Neopterygii</taxon>
        <taxon>Teleostei</taxon>
        <taxon>Clupei</taxon>
        <taxon>Clupeiformes</taxon>
        <taxon>Clupeoidei</taxon>
        <taxon>Engraulidae</taxon>
        <taxon>Coilinae</taxon>
        <taxon>Coilia</taxon>
    </lineage>
</organism>
<evidence type="ECO:0000256" key="22">
    <source>
        <dbReference type="ARBA" id="ARBA00055416"/>
    </source>
</evidence>
<comment type="catalytic activity">
    <reaction evidence="17">
        <text>a beta-D-Gal-(1-&gt;4)-beta-D-GlcNAc-(1-&gt;3)-beta-D-Gal-(1-&gt;4)-beta-D-GlcNAc derivative + UDP-N-acetyl-alpha-D-glucosamine = a beta-D-Gal-(1-&gt;4)-beta-D-GlcNAc-(1-&gt;3)-[beta-D-GlcNAc-(1-&gt;6)]-beta-D-Gal-(1-&gt;4)-N-acetyl-beta-D-GlcNAc derivative + UDP + H(+)</text>
        <dbReference type="Rhea" id="RHEA:54820"/>
        <dbReference type="ChEBI" id="CHEBI:15378"/>
        <dbReference type="ChEBI" id="CHEBI:57705"/>
        <dbReference type="ChEBI" id="CHEBI:58223"/>
        <dbReference type="ChEBI" id="CHEBI:138371"/>
        <dbReference type="ChEBI" id="CHEBI:138372"/>
        <dbReference type="EC" id="2.4.1.150"/>
    </reaction>
</comment>
<evidence type="ECO:0000256" key="7">
    <source>
        <dbReference type="ARBA" id="ARBA00022989"/>
    </source>
</evidence>
<evidence type="ECO:0000256" key="16">
    <source>
        <dbReference type="ARBA" id="ARBA00041719"/>
    </source>
</evidence>
<dbReference type="InterPro" id="IPR003406">
    <property type="entry name" value="Glyco_trans_14"/>
</dbReference>
<evidence type="ECO:0000256" key="21">
    <source>
        <dbReference type="ARBA" id="ARBA00049911"/>
    </source>
</evidence>
<dbReference type="GO" id="GO:0047225">
    <property type="term" value="F:acetylgalactosaminyl-O-glycosyl-glycoprotein beta-1,6-N-acetylglucosaminyltransferase activity"/>
    <property type="evidence" value="ECO:0007669"/>
    <property type="project" value="UniProtKB-EC"/>
</dbReference>
<dbReference type="GO" id="GO:0008109">
    <property type="term" value="F:N-acetyllactosaminide beta-1,6-N-acetylglucosaminyltransferase activity"/>
    <property type="evidence" value="ECO:0007669"/>
    <property type="project" value="UniProtKB-EC"/>
</dbReference>
<evidence type="ECO:0000256" key="19">
    <source>
        <dbReference type="ARBA" id="ARBA00049870"/>
    </source>
</evidence>
<keyword evidence="3" id="KW-0328">Glycosyltransferase</keyword>
<evidence type="ECO:0000256" key="20">
    <source>
        <dbReference type="ARBA" id="ARBA00049876"/>
    </source>
</evidence>
<dbReference type="PANTHER" id="PTHR19297">
    <property type="entry name" value="GLYCOSYLTRANSFERASE 14 FAMILY MEMBER"/>
    <property type="match status" value="1"/>
</dbReference>
<keyword evidence="4" id="KW-0808">Transferase</keyword>
<evidence type="ECO:0000256" key="8">
    <source>
        <dbReference type="ARBA" id="ARBA00023136"/>
    </source>
</evidence>
<keyword evidence="6" id="KW-0735">Signal-anchor</keyword>
<proteinExistence type="inferred from homology"/>
<comment type="catalytic activity">
    <reaction evidence="19">
        <text>a 3-O-[beta-D-galactosyl-(1-&gt;3)-N-acetyl-alpha-D-galactosaminyl]-L-threonyl-[protein] + UDP-N-acetyl-alpha-D-glucosamine = a 3-O-{beta-D-galactosyl-(1-&gt;3)-[N-acetyl-beta-D-glucosaminyl-(1-&gt;6)]-N-acetyl-alpha-D-galactosaminyl}-L-threonyl-[protein] + UDP + H(+)</text>
        <dbReference type="Rhea" id="RHEA:56216"/>
        <dbReference type="Rhea" id="RHEA-COMP:13923"/>
        <dbReference type="Rhea" id="RHEA-COMP:14420"/>
        <dbReference type="ChEBI" id="CHEBI:15378"/>
        <dbReference type="ChEBI" id="CHEBI:57705"/>
        <dbReference type="ChEBI" id="CHEBI:58223"/>
        <dbReference type="ChEBI" id="CHEBI:137950"/>
        <dbReference type="ChEBI" id="CHEBI:139607"/>
        <dbReference type="EC" id="2.4.1.102"/>
    </reaction>
</comment>
<dbReference type="Proteomes" id="UP001591681">
    <property type="component" value="Unassembled WGS sequence"/>
</dbReference>
<sequence>MALERTWLWERKEKVMVILILTALTFTSWKLSKQVKMNKMSSRSVELLNSHGDHGEEQACLVIIRGDVEGVAEEELSRLSRRRARKALPESFYLNATQDCCTLIKDRGFAATTFSEEERDFPIAYSMVIHEKIEMFERLLRAIYAPQNVYCVHVDKKAPEDFMKAVEAIVSCFPNVFVASKLESVVYASWSRVQADLNCINDLLNSTVKWKYLLNTCGTDFPIKTNAEIVRSLKVLNGKNNLESVPPTRQKRARYEFRYEVTESGVETRRIRKTPPPISTPMFSGSAYFVLSREFVEQLHKNPEAKALLEWVKDTYSPDEHLWATLQRMPSLPGSNPPSVLYDTSAMIAIARLVKWNFLVGDVNEGAPYPRCAGIHRRGVCVYGVGDLRWMLGQQHLFANKFDPEVDDNAITCLEHYLHNKATDHTT</sequence>
<dbReference type="GO" id="GO:0000139">
    <property type="term" value="C:Golgi membrane"/>
    <property type="evidence" value="ECO:0007669"/>
    <property type="project" value="UniProtKB-SubCell"/>
</dbReference>
<evidence type="ECO:0000313" key="23">
    <source>
        <dbReference type="EMBL" id="KAL2083204.1"/>
    </source>
</evidence>
<evidence type="ECO:0000256" key="3">
    <source>
        <dbReference type="ARBA" id="ARBA00022676"/>
    </source>
</evidence>
<accession>A0ABD1J806</accession>
<dbReference type="EMBL" id="JBHFQA010000018">
    <property type="protein sequence ID" value="KAL2083204.1"/>
    <property type="molecule type" value="Genomic_DNA"/>
</dbReference>
<name>A0ABD1J806_9TELE</name>
<gene>
    <name evidence="23" type="ORF">ACEWY4_020977</name>
</gene>
<dbReference type="EC" id="2.4.1.150" evidence="12"/>
<evidence type="ECO:0000256" key="11">
    <source>
        <dbReference type="ARBA" id="ARBA00038150"/>
    </source>
</evidence>